<dbReference type="Proteomes" id="UP000256328">
    <property type="component" value="Unassembled WGS sequence"/>
</dbReference>
<dbReference type="OrthoDB" id="5413827at2759"/>
<evidence type="ECO:0000313" key="3">
    <source>
        <dbReference type="Proteomes" id="UP000256328"/>
    </source>
</evidence>
<dbReference type="EMBL" id="PDLN01000012">
    <property type="protein sequence ID" value="RDW69938.1"/>
    <property type="molecule type" value="Genomic_DNA"/>
</dbReference>
<keyword evidence="3" id="KW-1185">Reference proteome</keyword>
<feature type="compositionally biased region" description="Basic and acidic residues" evidence="1">
    <location>
        <begin position="123"/>
        <end position="132"/>
    </location>
</feature>
<name>A0A3D8R7P0_9HELO</name>
<feature type="compositionally biased region" description="Low complexity" evidence="1">
    <location>
        <begin position="1"/>
        <end position="17"/>
    </location>
</feature>
<dbReference type="PANTHER" id="PTHR38790">
    <property type="entry name" value="2EXR DOMAIN-CONTAINING PROTEIN-RELATED"/>
    <property type="match status" value="1"/>
</dbReference>
<protein>
    <submittedName>
        <fullName evidence="2">Uncharacterized protein</fullName>
    </submittedName>
</protein>
<dbReference type="AlphaFoldDB" id="A0A3D8R7P0"/>
<sequence>MATTTTTLHSTESSSSSPATRQQTYQKPDFTFPPRCSSSRAAPRPQRQEYTMESPPQNLALPPRYSLLLSTSTSELAASSHSPGENGARTGPRAAAPRSSAIPEEQPAQKWVPDMTFPPRRNTNTERTERKYSRTMPEIETSVKRGVESKIDIVGFSSTMHVENVQGYPDPPSKDDIIAGITPGTETTQESELELPAQPPRKGGFLSLPYELRLEIYYLTIASHRAIHSHLAPAPASRITSPNTVPLSAAHSQPTGFAVPIVISNPGLTFPSLLPDSPSHPTTRGKLPTGLLASCKQIYQEAHRLPFESNAFTFVNWFWSGVYAARQFSRCALKPWQRDALRRVGVEVLARDLMHSGRSCHEWIDLCQLWKGVQELRLGIRGPLASPSSVNENLLDPAASWIRKGLCAMDGLRTLDIGIETASVERDEKVLFCRRLEAVLNAERDEGHVSVRFLEAATTTK</sequence>
<feature type="region of interest" description="Disordered" evidence="1">
    <location>
        <begin position="1"/>
        <end position="133"/>
    </location>
</feature>
<dbReference type="PANTHER" id="PTHR38790:SF4">
    <property type="entry name" value="2EXR DOMAIN-CONTAINING PROTEIN"/>
    <property type="match status" value="1"/>
</dbReference>
<evidence type="ECO:0000256" key="1">
    <source>
        <dbReference type="SAM" id="MobiDB-lite"/>
    </source>
</evidence>
<proteinExistence type="predicted"/>
<comment type="caution">
    <text evidence="2">The sequence shown here is derived from an EMBL/GenBank/DDBJ whole genome shotgun (WGS) entry which is preliminary data.</text>
</comment>
<gene>
    <name evidence="2" type="ORF">BP5796_08335</name>
</gene>
<feature type="compositionally biased region" description="Polar residues" evidence="1">
    <location>
        <begin position="48"/>
        <end position="57"/>
    </location>
</feature>
<reference evidence="2 3" key="1">
    <citation type="journal article" date="2018" name="IMA Fungus">
        <title>IMA Genome-F 9: Draft genome sequence of Annulohypoxylon stygium, Aspergillus mulundensis, Berkeleyomyces basicola (syn. Thielaviopsis basicola), Ceratocystis smalleyi, two Cercospora beticola strains, Coleophoma cylindrospora, Fusarium fracticaudum, Phialophora cf. hyalina, and Morchella septimelata.</title>
        <authorList>
            <person name="Wingfield B.D."/>
            <person name="Bills G.F."/>
            <person name="Dong Y."/>
            <person name="Huang W."/>
            <person name="Nel W.J."/>
            <person name="Swalarsk-Parry B.S."/>
            <person name="Vaghefi N."/>
            <person name="Wilken P.M."/>
            <person name="An Z."/>
            <person name="de Beer Z.W."/>
            <person name="De Vos L."/>
            <person name="Chen L."/>
            <person name="Duong T.A."/>
            <person name="Gao Y."/>
            <person name="Hammerbacher A."/>
            <person name="Kikkert J.R."/>
            <person name="Li Y."/>
            <person name="Li H."/>
            <person name="Li K."/>
            <person name="Li Q."/>
            <person name="Liu X."/>
            <person name="Ma X."/>
            <person name="Naidoo K."/>
            <person name="Pethybridge S.J."/>
            <person name="Sun J."/>
            <person name="Steenkamp E.T."/>
            <person name="van der Nest M.A."/>
            <person name="van Wyk S."/>
            <person name="Wingfield M.J."/>
            <person name="Xiong C."/>
            <person name="Yue Q."/>
            <person name="Zhang X."/>
        </authorList>
    </citation>
    <scope>NUCLEOTIDE SEQUENCE [LARGE SCALE GENOMIC DNA]</scope>
    <source>
        <strain evidence="2 3">BP5796</strain>
    </source>
</reference>
<feature type="compositionally biased region" description="Low complexity" evidence="1">
    <location>
        <begin position="66"/>
        <end position="101"/>
    </location>
</feature>
<evidence type="ECO:0000313" key="2">
    <source>
        <dbReference type="EMBL" id="RDW69938.1"/>
    </source>
</evidence>
<organism evidence="2 3">
    <name type="scientific">Coleophoma crateriformis</name>
    <dbReference type="NCBI Taxonomy" id="565419"/>
    <lineage>
        <taxon>Eukaryota</taxon>
        <taxon>Fungi</taxon>
        <taxon>Dikarya</taxon>
        <taxon>Ascomycota</taxon>
        <taxon>Pezizomycotina</taxon>
        <taxon>Leotiomycetes</taxon>
        <taxon>Helotiales</taxon>
        <taxon>Dermateaceae</taxon>
        <taxon>Coleophoma</taxon>
    </lineage>
</organism>
<accession>A0A3D8R7P0</accession>